<evidence type="ECO:0000313" key="2">
    <source>
        <dbReference type="Proteomes" id="UP001558713"/>
    </source>
</evidence>
<comment type="caution">
    <text evidence="1">The sequence shown here is derived from an EMBL/GenBank/DDBJ whole genome shotgun (WGS) entry which is preliminary data.</text>
</comment>
<proteinExistence type="predicted"/>
<dbReference type="Proteomes" id="UP001558713">
    <property type="component" value="Unassembled WGS sequence"/>
</dbReference>
<dbReference type="AlphaFoldDB" id="A0ABD1ASR1"/>
<gene>
    <name evidence="1" type="ORF">V5N11_031393</name>
</gene>
<name>A0ABD1ASR1_CARAN</name>
<sequence length="403" mass="47323">MENGECTKKYPRAFTAHTTIDKSGFVTYRRREDALNCVYKGETKLDNRSVVPHNLNLLKKYKAHINVEWCCKTKAVKYLFKYITKGVDKATIVIEKSKQTKSSSGREKSDIEPVNEIDDYLHCRYVSACEASWRLFAFHIHHHRPSVMKLALHLEDQQMCVFEGTTDLNSVVTREGIERTMLTVWMETNQTSEEARELTYVEFPTMFVWHTSDKTWTTRKKQEAIGRIVYIHPAAGELYYLRILLNIYRGATSFTDLKTVGAVTYKKFKEACYARGLLDDDKEWHDCLEEASFWATANQLRKLFVTLLVYCEVGNPLKLWNHTWKYLAEDILRKKREEFNFPALQLKDTEQQQYTLMEIETLLKENDKSLTEYSQMPLPDKTILQDISNTVLREEQHFDVEKE</sequence>
<reference evidence="1 2" key="1">
    <citation type="submission" date="2024-04" db="EMBL/GenBank/DDBJ databases">
        <title>Genome assembly C_amara_ONT_v2.</title>
        <authorList>
            <person name="Yant L."/>
            <person name="Moore C."/>
            <person name="Slenker M."/>
        </authorList>
    </citation>
    <scope>NUCLEOTIDE SEQUENCE [LARGE SCALE GENOMIC DNA]</scope>
    <source>
        <tissue evidence="1">Leaf</tissue>
    </source>
</reference>
<dbReference type="EMBL" id="JBANAX010000570">
    <property type="protein sequence ID" value="KAL1202765.1"/>
    <property type="molecule type" value="Genomic_DNA"/>
</dbReference>
<organism evidence="1 2">
    <name type="scientific">Cardamine amara subsp. amara</name>
    <dbReference type="NCBI Taxonomy" id="228776"/>
    <lineage>
        <taxon>Eukaryota</taxon>
        <taxon>Viridiplantae</taxon>
        <taxon>Streptophyta</taxon>
        <taxon>Embryophyta</taxon>
        <taxon>Tracheophyta</taxon>
        <taxon>Spermatophyta</taxon>
        <taxon>Magnoliopsida</taxon>
        <taxon>eudicotyledons</taxon>
        <taxon>Gunneridae</taxon>
        <taxon>Pentapetalae</taxon>
        <taxon>rosids</taxon>
        <taxon>malvids</taxon>
        <taxon>Brassicales</taxon>
        <taxon>Brassicaceae</taxon>
        <taxon>Cardamineae</taxon>
        <taxon>Cardamine</taxon>
    </lineage>
</organism>
<protein>
    <submittedName>
        <fullName evidence="1">Uncharacterized protein</fullName>
    </submittedName>
</protein>
<keyword evidence="2" id="KW-1185">Reference proteome</keyword>
<dbReference type="PANTHER" id="PTHR10492:SF90">
    <property type="entry name" value="ATP-DEPENDENT DNA HELICASE"/>
    <property type="match status" value="1"/>
</dbReference>
<evidence type="ECO:0000313" key="1">
    <source>
        <dbReference type="EMBL" id="KAL1202765.1"/>
    </source>
</evidence>
<dbReference type="PANTHER" id="PTHR10492">
    <property type="match status" value="1"/>
</dbReference>
<accession>A0ABD1ASR1</accession>